<dbReference type="EMBL" id="CAJOBQ010002374">
    <property type="protein sequence ID" value="CAF4556305.1"/>
    <property type="molecule type" value="Genomic_DNA"/>
</dbReference>
<comment type="caution">
    <text evidence="3">The sequence shown here is derived from an EMBL/GenBank/DDBJ whole genome shotgun (WGS) entry which is preliminary data.</text>
</comment>
<proteinExistence type="predicted"/>
<dbReference type="SUPFAM" id="SSF53300">
    <property type="entry name" value="vWA-like"/>
    <property type="match status" value="1"/>
</dbReference>
<evidence type="ECO:0000259" key="1">
    <source>
        <dbReference type="Pfam" id="PF00092"/>
    </source>
</evidence>
<accession>A0A820YZR8</accession>
<organism evidence="3 4">
    <name type="scientific">Rotaria socialis</name>
    <dbReference type="NCBI Taxonomy" id="392032"/>
    <lineage>
        <taxon>Eukaryota</taxon>
        <taxon>Metazoa</taxon>
        <taxon>Spiralia</taxon>
        <taxon>Gnathifera</taxon>
        <taxon>Rotifera</taxon>
        <taxon>Eurotatoria</taxon>
        <taxon>Bdelloidea</taxon>
        <taxon>Philodinida</taxon>
        <taxon>Philodinidae</taxon>
        <taxon>Rotaria</taxon>
    </lineage>
</organism>
<name>A0A820YZR8_9BILA</name>
<dbReference type="Proteomes" id="UP000663869">
    <property type="component" value="Unassembled WGS sequence"/>
</dbReference>
<dbReference type="Gene3D" id="3.40.50.410">
    <property type="entry name" value="von Willebrand factor, type A domain"/>
    <property type="match status" value="1"/>
</dbReference>
<feature type="domain" description="VWFA" evidence="1">
    <location>
        <begin position="373"/>
        <end position="466"/>
    </location>
</feature>
<evidence type="ECO:0000313" key="4">
    <source>
        <dbReference type="Proteomes" id="UP000663862"/>
    </source>
</evidence>
<dbReference type="InterPro" id="IPR002035">
    <property type="entry name" value="VWF_A"/>
</dbReference>
<dbReference type="EMBL" id="CAJNYU010003866">
    <property type="protein sequence ID" value="CAF3709580.1"/>
    <property type="molecule type" value="Genomic_DNA"/>
</dbReference>
<dbReference type="CDD" id="cd00198">
    <property type="entry name" value="vWFA"/>
    <property type="match status" value="1"/>
</dbReference>
<dbReference type="InterPro" id="IPR038765">
    <property type="entry name" value="Papain-like_cys_pep_sf"/>
</dbReference>
<dbReference type="SUPFAM" id="SSF54001">
    <property type="entry name" value="Cysteine proteinases"/>
    <property type="match status" value="1"/>
</dbReference>
<dbReference type="InterPro" id="IPR036465">
    <property type="entry name" value="vWFA_dom_sf"/>
</dbReference>
<reference evidence="3" key="1">
    <citation type="submission" date="2021-02" db="EMBL/GenBank/DDBJ databases">
        <authorList>
            <person name="Nowell W R."/>
        </authorList>
    </citation>
    <scope>NUCLEOTIDE SEQUENCE</scope>
</reference>
<dbReference type="Gene3D" id="3.90.70.10">
    <property type="entry name" value="Cysteine proteinases"/>
    <property type="match status" value="1"/>
</dbReference>
<sequence length="818" mass="93110">MLAGVLVDVSGSMKSSLQLHMKPSDQDITRAQSIFTTIMNIVNREVCFQDSYEVFVLAFGLLDVATCDLLTLLDYVQTLDLQRNGNGHENLLLLLTFIKFLNAYQYIREHVTESEAQFLFKFYSENREKLRQILEQVFFSTADRKLYGNGQKALIDLLKSNRASIAEEYVREHMTEEEAGLLYKFYSKKPDILLEFVEEFGFSASDRSHHGSGQEAIIELLSLNGAPNVKKYVRKYMSEEQAQFLFKFYSRRTKDLDKVVKDLPDICKRTYSLTNMGLFMMNMGSTFKVCDDANTVEEKATTEKVMRAIERAYDPATKHLAILVKEHVDLLIIDLKHLLRQPIVEKLRTMTRPESRTFNSTVNLLKQVTNTSSDSSKTQQSLTSAQLSALADSIEPFIYGNTPMCQALQSALHTFCSGTHKQKVLFLLSDGESTDGNPTRFAQELRKLNVLVFACILTSKNISNPRQLYYEPDPNWSKAHREMFELSTTVENSHSAMSILQEQKWDLPPAGHSRLFVQANHPDVIKEFSNIIQYMSESNDVLMNMIGRVSLDIYINAANSTFEAKEQTDLTCYAYASATVFHLAMCRIEGREDGVDKFEDIYEELINKFGCERALTEEVLRTCAPTYRLHSKEVEELGARQAINQRRPVVATFRLNQKQWDAFTTFYADAPQGVLEAKDLGLASVGDKLFGHAVVLMKCDPTSLTFINSWGTKFADKGFFRVRNQSVLNLKFYDVYWDLNDLTAKEIEAFERKSSEKGQNLIQKLPIGIKNLPYKCPECGASSPVWMFIIDFSGAKCPECDGHFKPTPMGVNVTAYTR</sequence>
<gene>
    <name evidence="2" type="ORF">FME351_LOCUS28301</name>
    <name evidence="3" type="ORF">TSG867_LOCUS25015</name>
</gene>
<evidence type="ECO:0000313" key="2">
    <source>
        <dbReference type="EMBL" id="CAF3709580.1"/>
    </source>
</evidence>
<protein>
    <recommendedName>
        <fullName evidence="1">VWFA domain-containing protein</fullName>
    </recommendedName>
</protein>
<dbReference type="Pfam" id="PF00092">
    <property type="entry name" value="VWA"/>
    <property type="match status" value="1"/>
</dbReference>
<dbReference type="Proteomes" id="UP000663862">
    <property type="component" value="Unassembled WGS sequence"/>
</dbReference>
<evidence type="ECO:0000313" key="3">
    <source>
        <dbReference type="EMBL" id="CAF4556305.1"/>
    </source>
</evidence>
<dbReference type="AlphaFoldDB" id="A0A820YZR8"/>